<feature type="region of interest" description="Disordered" evidence="1">
    <location>
        <begin position="80"/>
        <end position="101"/>
    </location>
</feature>
<feature type="transmembrane region" description="Helical" evidence="2">
    <location>
        <begin position="34"/>
        <end position="54"/>
    </location>
</feature>
<feature type="non-terminal residue" evidence="3">
    <location>
        <position position="1"/>
    </location>
</feature>
<name>X1BTI9_9ZZZZ</name>
<keyword evidence="2" id="KW-0472">Membrane</keyword>
<protein>
    <submittedName>
        <fullName evidence="3">Uncharacterized protein</fullName>
    </submittedName>
</protein>
<dbReference type="EMBL" id="BART01015861">
    <property type="protein sequence ID" value="GAG75446.1"/>
    <property type="molecule type" value="Genomic_DNA"/>
</dbReference>
<reference evidence="3" key="1">
    <citation type="journal article" date="2014" name="Front. Microbiol.">
        <title>High frequency of phylogenetically diverse reductive dehalogenase-homologous genes in deep subseafloor sedimentary metagenomes.</title>
        <authorList>
            <person name="Kawai M."/>
            <person name="Futagami T."/>
            <person name="Toyoda A."/>
            <person name="Takaki Y."/>
            <person name="Nishi S."/>
            <person name="Hori S."/>
            <person name="Arai W."/>
            <person name="Tsubouchi T."/>
            <person name="Morono Y."/>
            <person name="Uchiyama I."/>
            <person name="Ito T."/>
            <person name="Fujiyama A."/>
            <person name="Inagaki F."/>
            <person name="Takami H."/>
        </authorList>
    </citation>
    <scope>NUCLEOTIDE SEQUENCE</scope>
    <source>
        <strain evidence="3">Expedition CK06-06</strain>
    </source>
</reference>
<dbReference type="AlphaFoldDB" id="X1BTI9"/>
<proteinExistence type="predicted"/>
<keyword evidence="2" id="KW-1133">Transmembrane helix</keyword>
<accession>X1BTI9</accession>
<keyword evidence="2" id="KW-0812">Transmembrane</keyword>
<comment type="caution">
    <text evidence="3">The sequence shown here is derived from an EMBL/GenBank/DDBJ whole genome shotgun (WGS) entry which is preliminary data.</text>
</comment>
<gene>
    <name evidence="3" type="ORF">S01H4_30685</name>
</gene>
<evidence type="ECO:0000313" key="3">
    <source>
        <dbReference type="EMBL" id="GAG75446.1"/>
    </source>
</evidence>
<evidence type="ECO:0000256" key="2">
    <source>
        <dbReference type="SAM" id="Phobius"/>
    </source>
</evidence>
<evidence type="ECO:0000256" key="1">
    <source>
        <dbReference type="SAM" id="MobiDB-lite"/>
    </source>
</evidence>
<sequence length="101" mass="12029">AFGLQPQLLDRFRKRASARWIGRLGKLRVKFLKLPALTLQGLWLGLLLILGVGFHERRAWQPWRFLLWSRCTLGMRVRQRRRGERKGQDHGEDEEFVMHPL</sequence>
<organism evidence="3">
    <name type="scientific">marine sediment metagenome</name>
    <dbReference type="NCBI Taxonomy" id="412755"/>
    <lineage>
        <taxon>unclassified sequences</taxon>
        <taxon>metagenomes</taxon>
        <taxon>ecological metagenomes</taxon>
    </lineage>
</organism>